<protein>
    <submittedName>
        <fullName evidence="2">Uncharacterized protein</fullName>
    </submittedName>
</protein>
<gene>
    <name evidence="2" type="ORF">Gohar_022361</name>
</gene>
<organism evidence="2 3">
    <name type="scientific">Gossypium harknessii</name>
    <dbReference type="NCBI Taxonomy" id="34285"/>
    <lineage>
        <taxon>Eukaryota</taxon>
        <taxon>Viridiplantae</taxon>
        <taxon>Streptophyta</taxon>
        <taxon>Embryophyta</taxon>
        <taxon>Tracheophyta</taxon>
        <taxon>Spermatophyta</taxon>
        <taxon>Magnoliopsida</taxon>
        <taxon>eudicotyledons</taxon>
        <taxon>Gunneridae</taxon>
        <taxon>Pentapetalae</taxon>
        <taxon>rosids</taxon>
        <taxon>malvids</taxon>
        <taxon>Malvales</taxon>
        <taxon>Malvaceae</taxon>
        <taxon>Malvoideae</taxon>
        <taxon>Gossypium</taxon>
    </lineage>
</organism>
<keyword evidence="3" id="KW-1185">Reference proteome</keyword>
<accession>A0A7J9IAM8</accession>
<dbReference type="AlphaFoldDB" id="A0A7J9IAM8"/>
<comment type="caution">
    <text evidence="2">The sequence shown here is derived from an EMBL/GenBank/DDBJ whole genome shotgun (WGS) entry which is preliminary data.</text>
</comment>
<name>A0A7J9IAM8_9ROSI</name>
<dbReference type="Proteomes" id="UP000593560">
    <property type="component" value="Unassembled WGS sequence"/>
</dbReference>
<dbReference type="OrthoDB" id="1813941at2759"/>
<reference evidence="2 3" key="1">
    <citation type="journal article" date="2019" name="Genome Biol. Evol.">
        <title>Insights into the evolution of the New World diploid cottons (Gossypium, subgenus Houzingenia) based on genome sequencing.</title>
        <authorList>
            <person name="Grover C.E."/>
            <person name="Arick M.A. 2nd"/>
            <person name="Thrash A."/>
            <person name="Conover J.L."/>
            <person name="Sanders W.S."/>
            <person name="Peterson D.G."/>
            <person name="Frelichowski J.E."/>
            <person name="Scheffler J.A."/>
            <person name="Scheffler B.E."/>
            <person name="Wendel J.F."/>
        </authorList>
    </citation>
    <scope>NUCLEOTIDE SEQUENCE [LARGE SCALE GENOMIC DNA]</scope>
    <source>
        <strain evidence="2">0</strain>
        <tissue evidence="2">Leaf</tissue>
    </source>
</reference>
<feature type="compositionally biased region" description="Polar residues" evidence="1">
    <location>
        <begin position="168"/>
        <end position="177"/>
    </location>
</feature>
<evidence type="ECO:0000256" key="1">
    <source>
        <dbReference type="SAM" id="MobiDB-lite"/>
    </source>
</evidence>
<evidence type="ECO:0000313" key="3">
    <source>
        <dbReference type="Proteomes" id="UP000593560"/>
    </source>
</evidence>
<feature type="region of interest" description="Disordered" evidence="1">
    <location>
        <begin position="157"/>
        <end position="177"/>
    </location>
</feature>
<sequence>MLSQMDPALVAYCDKIAAQGGPAHMPDDLGLPPAVPVVQLGTSTRASARLRNVQPEADLQSYEALKRPKKNADTAPAVSLPEKGLGYHRFLVFIDHPRVFASSVTYCQLLVRSIFKHYRLSSYLLLHATAEDKSQASDSVQMKPSQTLEVNEINCERDEPTLGDGKQQETSTEANGSQDTIMLDGEISTQAESVKKLLVDRTGNYGIPELERLYSRIMKGIFESRVGDDDDPKPSVLEFLLKFAEDDANFSSL</sequence>
<dbReference type="EMBL" id="JABFAD010328030">
    <property type="protein sequence ID" value="MBA0819137.1"/>
    <property type="molecule type" value="Genomic_DNA"/>
</dbReference>
<evidence type="ECO:0000313" key="2">
    <source>
        <dbReference type="EMBL" id="MBA0819137.1"/>
    </source>
</evidence>
<proteinExistence type="predicted"/>